<name>A0A562PS54_9PSED</name>
<feature type="transmembrane region" description="Helical" evidence="1">
    <location>
        <begin position="132"/>
        <end position="154"/>
    </location>
</feature>
<feature type="transmembrane region" description="Helical" evidence="1">
    <location>
        <begin position="308"/>
        <end position="327"/>
    </location>
</feature>
<feature type="transmembrane region" description="Helical" evidence="1">
    <location>
        <begin position="372"/>
        <end position="389"/>
    </location>
</feature>
<evidence type="ECO:0000256" key="1">
    <source>
        <dbReference type="SAM" id="Phobius"/>
    </source>
</evidence>
<feature type="transmembrane region" description="Helical" evidence="1">
    <location>
        <begin position="186"/>
        <end position="205"/>
    </location>
</feature>
<keyword evidence="3" id="KW-1185">Reference proteome</keyword>
<feature type="transmembrane region" description="Helical" evidence="1">
    <location>
        <begin position="77"/>
        <end position="96"/>
    </location>
</feature>
<feature type="transmembrane region" description="Helical" evidence="1">
    <location>
        <begin position="47"/>
        <end position="70"/>
    </location>
</feature>
<accession>A0A562PS54</accession>
<feature type="transmembrane region" description="Helical" evidence="1">
    <location>
        <begin position="339"/>
        <end position="360"/>
    </location>
</feature>
<keyword evidence="1" id="KW-1133">Transmembrane helix</keyword>
<dbReference type="Proteomes" id="UP000316905">
    <property type="component" value="Unassembled WGS sequence"/>
</dbReference>
<proteinExistence type="predicted"/>
<feature type="transmembrane region" description="Helical" evidence="1">
    <location>
        <begin position="217"/>
        <end position="245"/>
    </location>
</feature>
<organism evidence="2 3">
    <name type="scientific">Pseudomonas duriflava</name>
    <dbReference type="NCBI Taxonomy" id="459528"/>
    <lineage>
        <taxon>Bacteria</taxon>
        <taxon>Pseudomonadati</taxon>
        <taxon>Pseudomonadota</taxon>
        <taxon>Gammaproteobacteria</taxon>
        <taxon>Pseudomonadales</taxon>
        <taxon>Pseudomonadaceae</taxon>
        <taxon>Pseudomonas</taxon>
    </lineage>
</organism>
<comment type="caution">
    <text evidence="2">The sequence shown here is derived from an EMBL/GenBank/DDBJ whole genome shotgun (WGS) entry which is preliminary data.</text>
</comment>
<keyword evidence="1" id="KW-0812">Transmembrane</keyword>
<dbReference type="AlphaFoldDB" id="A0A562PS54"/>
<gene>
    <name evidence="2" type="ORF">IQ22_04336</name>
</gene>
<protein>
    <recommendedName>
        <fullName evidence="4">O-antigen ligase-like membrane protein</fullName>
    </recommendedName>
</protein>
<keyword evidence="1" id="KW-0472">Membrane</keyword>
<feature type="transmembrane region" description="Helical" evidence="1">
    <location>
        <begin position="21"/>
        <end position="41"/>
    </location>
</feature>
<reference evidence="2 3" key="1">
    <citation type="journal article" date="2015" name="Stand. Genomic Sci.">
        <title>Genomic Encyclopedia of Bacterial and Archaeal Type Strains, Phase III: the genomes of soil and plant-associated and newly described type strains.</title>
        <authorList>
            <person name="Whitman W.B."/>
            <person name="Woyke T."/>
            <person name="Klenk H.P."/>
            <person name="Zhou Y."/>
            <person name="Lilburn T.G."/>
            <person name="Beck B.J."/>
            <person name="De Vos P."/>
            <person name="Vandamme P."/>
            <person name="Eisen J.A."/>
            <person name="Garrity G."/>
            <person name="Hugenholtz P."/>
            <person name="Kyrpides N.C."/>
        </authorList>
    </citation>
    <scope>NUCLEOTIDE SEQUENCE [LARGE SCALE GENOMIC DNA]</scope>
    <source>
        <strain evidence="2 3">CGMCC 1.6858</strain>
    </source>
</reference>
<dbReference type="OrthoDB" id="6801209at2"/>
<sequence>MNDTVSLPTYRLHYRPALSKASVMAWIATSLLIIETFSGALRYYSDIAGLAALLYLPKLACLAAIAWELGSFKTHKALWLTLMFLMVSSMVAMVHGASPGNIGFTVFIYLPLLFGLICGRHLEQRSAFLCKVVLLCLTASLIGLALDLFTSVPWKGYSYSLGDTELSANRAWAADSFDRPAGFARLSTALAMMIGLYALYLNAFLRSHLLKLTLFMVALYAIVLSTNKSTAAAFTLTSLMLLVSAYTLPSLIAYVLAVFMGIALPVIGLIVRFNVHLANAADNPLGSFYDRLINTWPVYIRFLYEEGWAYVGAGFGAVGGSGSAFPMDGLDVLGVSDNTALYVWATLGLPGLFLYTLWFFLLVRLRQLRTPLSYALLAATFCICLIGWATDIMEVTIATLFLGMAISHVLHRPAPGPIPVDGWLVSLRQSHQR</sequence>
<evidence type="ECO:0000313" key="3">
    <source>
        <dbReference type="Proteomes" id="UP000316905"/>
    </source>
</evidence>
<feature type="transmembrane region" description="Helical" evidence="1">
    <location>
        <begin position="251"/>
        <end position="271"/>
    </location>
</feature>
<feature type="transmembrane region" description="Helical" evidence="1">
    <location>
        <begin position="102"/>
        <end position="120"/>
    </location>
</feature>
<dbReference type="EMBL" id="VLKY01000024">
    <property type="protein sequence ID" value="TWI47272.1"/>
    <property type="molecule type" value="Genomic_DNA"/>
</dbReference>
<dbReference type="RefSeq" id="WP_145145698.1">
    <property type="nucleotide sequence ID" value="NZ_VLKY01000024.1"/>
</dbReference>
<evidence type="ECO:0008006" key="4">
    <source>
        <dbReference type="Google" id="ProtNLM"/>
    </source>
</evidence>
<evidence type="ECO:0000313" key="2">
    <source>
        <dbReference type="EMBL" id="TWI47272.1"/>
    </source>
</evidence>